<dbReference type="Gene3D" id="1.10.150.240">
    <property type="entry name" value="Putative phosphatase, domain 2"/>
    <property type="match status" value="1"/>
</dbReference>
<dbReference type="GO" id="GO:0005829">
    <property type="term" value="C:cytosol"/>
    <property type="evidence" value="ECO:0007669"/>
    <property type="project" value="TreeGrafter"/>
</dbReference>
<sequence>MFKKKYIFWDFNGTVLDDKRLCYDILNQMLEESGRKKVTLKDYLMIFDFPVKNYYAKVYDLEETPFEVLSKRFIELYQPSSYNEKLHKGILDSLFYYKSMGVKNILLSASEKKNLDQQINHFSIGHYFDDVLGTTNTHGESKIGVAKAYVEKHKINPKDAIIIGDTLHDAEVAESLGMDVILYTKGHQHKSRLKKYKTIDNFYELSEIINKK</sequence>
<dbReference type="InterPro" id="IPR023214">
    <property type="entry name" value="HAD_sf"/>
</dbReference>
<dbReference type="SFLD" id="SFLDS00003">
    <property type="entry name" value="Haloacid_Dehalogenase"/>
    <property type="match status" value="1"/>
</dbReference>
<dbReference type="RefSeq" id="WP_176240049.1">
    <property type="nucleotide sequence ID" value="NZ_AP024412.1"/>
</dbReference>
<dbReference type="EMBL" id="AP024412">
    <property type="protein sequence ID" value="BCR35460.1"/>
    <property type="molecule type" value="Genomic_DNA"/>
</dbReference>
<dbReference type="SUPFAM" id="SSF56784">
    <property type="entry name" value="HAD-like"/>
    <property type="match status" value="1"/>
</dbReference>
<evidence type="ECO:0000313" key="2">
    <source>
        <dbReference type="Proteomes" id="UP000620133"/>
    </source>
</evidence>
<reference evidence="1" key="1">
    <citation type="submission" date="2021-01" db="EMBL/GenBank/DDBJ databases">
        <title>Draft genome sequence of Acholeplasmataceae bacterium strain Mahy22.</title>
        <authorList>
            <person name="Watanabe M."/>
            <person name="Kojima H."/>
            <person name="Fukui M."/>
        </authorList>
    </citation>
    <scope>NUCLEOTIDE SEQUENCE</scope>
    <source>
        <strain evidence="1">Mahy22</strain>
    </source>
</reference>
<gene>
    <name evidence="1" type="ORF">MPAN_003530</name>
</gene>
<dbReference type="InterPro" id="IPR041492">
    <property type="entry name" value="HAD_2"/>
</dbReference>
<dbReference type="InterPro" id="IPR023198">
    <property type="entry name" value="PGP-like_dom2"/>
</dbReference>
<proteinExistence type="predicted"/>
<dbReference type="Proteomes" id="UP000620133">
    <property type="component" value="Chromosome"/>
</dbReference>
<dbReference type="SFLD" id="SFLDG01129">
    <property type="entry name" value="C1.5:_HAD__Beta-PGM__Phosphata"/>
    <property type="match status" value="1"/>
</dbReference>
<dbReference type="InterPro" id="IPR036412">
    <property type="entry name" value="HAD-like_sf"/>
</dbReference>
<dbReference type="GO" id="GO:0006281">
    <property type="term" value="P:DNA repair"/>
    <property type="evidence" value="ECO:0007669"/>
    <property type="project" value="TreeGrafter"/>
</dbReference>
<name>A0A7U9XVI6_9MOLU</name>
<dbReference type="InterPro" id="IPR050155">
    <property type="entry name" value="HAD-like_hydrolase_sf"/>
</dbReference>
<organism evidence="1 2">
    <name type="scientific">Mariniplasma anaerobium</name>
    <dbReference type="NCBI Taxonomy" id="2735436"/>
    <lineage>
        <taxon>Bacteria</taxon>
        <taxon>Bacillati</taxon>
        <taxon>Mycoplasmatota</taxon>
        <taxon>Mollicutes</taxon>
        <taxon>Acholeplasmatales</taxon>
        <taxon>Acholeplasmataceae</taxon>
        <taxon>Mariniplasma</taxon>
    </lineage>
</organism>
<keyword evidence="2" id="KW-1185">Reference proteome</keyword>
<dbReference type="KEGG" id="manr:MPAN_003530"/>
<dbReference type="PANTHER" id="PTHR43434">
    <property type="entry name" value="PHOSPHOGLYCOLATE PHOSPHATASE"/>
    <property type="match status" value="1"/>
</dbReference>
<dbReference type="PANTHER" id="PTHR43434:SF1">
    <property type="entry name" value="PHOSPHOGLYCOLATE PHOSPHATASE"/>
    <property type="match status" value="1"/>
</dbReference>
<accession>A0A7U9XVI6</accession>
<dbReference type="Pfam" id="PF13419">
    <property type="entry name" value="HAD_2"/>
    <property type="match status" value="1"/>
</dbReference>
<evidence type="ECO:0000313" key="1">
    <source>
        <dbReference type="EMBL" id="BCR35460.1"/>
    </source>
</evidence>
<dbReference type="GO" id="GO:0008967">
    <property type="term" value="F:phosphoglycolate phosphatase activity"/>
    <property type="evidence" value="ECO:0007669"/>
    <property type="project" value="TreeGrafter"/>
</dbReference>
<protein>
    <submittedName>
        <fullName evidence="1">Putative phosphatase</fullName>
    </submittedName>
</protein>
<dbReference type="AlphaFoldDB" id="A0A7U9XVI6"/>
<dbReference type="Gene3D" id="3.40.50.1000">
    <property type="entry name" value="HAD superfamily/HAD-like"/>
    <property type="match status" value="1"/>
</dbReference>